<evidence type="ECO:0000313" key="1">
    <source>
        <dbReference type="EMBL" id="MBX53471.1"/>
    </source>
</evidence>
<accession>A0A2P2PFK9</accession>
<organism evidence="1">
    <name type="scientific">Rhizophora mucronata</name>
    <name type="common">Asiatic mangrove</name>
    <dbReference type="NCBI Taxonomy" id="61149"/>
    <lineage>
        <taxon>Eukaryota</taxon>
        <taxon>Viridiplantae</taxon>
        <taxon>Streptophyta</taxon>
        <taxon>Embryophyta</taxon>
        <taxon>Tracheophyta</taxon>
        <taxon>Spermatophyta</taxon>
        <taxon>Magnoliopsida</taxon>
        <taxon>eudicotyledons</taxon>
        <taxon>Gunneridae</taxon>
        <taxon>Pentapetalae</taxon>
        <taxon>rosids</taxon>
        <taxon>fabids</taxon>
        <taxon>Malpighiales</taxon>
        <taxon>Rhizophoraceae</taxon>
        <taxon>Rhizophora</taxon>
    </lineage>
</organism>
<reference evidence="1" key="1">
    <citation type="submission" date="2018-02" db="EMBL/GenBank/DDBJ databases">
        <title>Rhizophora mucronata_Transcriptome.</title>
        <authorList>
            <person name="Meera S.P."/>
            <person name="Sreeshan A."/>
            <person name="Augustine A."/>
        </authorList>
    </citation>
    <scope>NUCLEOTIDE SEQUENCE</scope>
    <source>
        <tissue evidence="1">Leaf</tissue>
    </source>
</reference>
<dbReference type="EMBL" id="GGEC01072987">
    <property type="protein sequence ID" value="MBX53471.1"/>
    <property type="molecule type" value="Transcribed_RNA"/>
</dbReference>
<protein>
    <submittedName>
        <fullName evidence="1">Uncharacterized protein</fullName>
    </submittedName>
</protein>
<sequence>MIPICAISPKLSFRLMLTLELNFKLSIENKLSSFANPLDFETNCP</sequence>
<proteinExistence type="predicted"/>
<dbReference type="AlphaFoldDB" id="A0A2P2PFK9"/>
<name>A0A2P2PFK9_RHIMU</name>